<comment type="caution">
    <text evidence="2">The sequence shown here is derived from an EMBL/GenBank/DDBJ whole genome shotgun (WGS) entry which is preliminary data.</text>
</comment>
<feature type="region of interest" description="Disordered" evidence="1">
    <location>
        <begin position="66"/>
        <end position="193"/>
    </location>
</feature>
<dbReference type="EMBL" id="CAUWAG010000008">
    <property type="protein sequence ID" value="CAJ2505902.1"/>
    <property type="molecule type" value="Genomic_DNA"/>
</dbReference>
<reference evidence="2" key="1">
    <citation type="submission" date="2023-10" db="EMBL/GenBank/DDBJ databases">
        <authorList>
            <person name="Hackl T."/>
        </authorList>
    </citation>
    <scope>NUCLEOTIDE SEQUENCE</scope>
</reference>
<gene>
    <name evidence="2" type="ORF">KHLLAP_LOCUS6370</name>
</gene>
<keyword evidence="3" id="KW-1185">Reference proteome</keyword>
<evidence type="ECO:0000313" key="2">
    <source>
        <dbReference type="EMBL" id="CAJ2505902.1"/>
    </source>
</evidence>
<protein>
    <submittedName>
        <fullName evidence="2">Uu.00g000320.m01.CDS01</fullName>
    </submittedName>
</protein>
<feature type="compositionally biased region" description="Polar residues" evidence="1">
    <location>
        <begin position="66"/>
        <end position="83"/>
    </location>
</feature>
<proteinExistence type="predicted"/>
<dbReference type="Proteomes" id="UP001295740">
    <property type="component" value="Unassembled WGS sequence"/>
</dbReference>
<sequence length="193" mass="20314">MGLPYFTRDTLLAPNQLPSVSSLNDTLNDTVADPSQVFIPAVSSDDPEPIVTIQTEITPIFTAYATSTESDESTSNLRASTTPRPLAHSGTVAPPSAFDVESCHIPPEEITGPSPGTGIITAPPEMTPGGSRPKKEPPQQPSQLLDSNVGGTSSPPDGMPMQRRVRFETSDTPPPEWPPRTRGATATAIATNA</sequence>
<organism evidence="2 3">
    <name type="scientific">Anthostomella pinea</name>
    <dbReference type="NCBI Taxonomy" id="933095"/>
    <lineage>
        <taxon>Eukaryota</taxon>
        <taxon>Fungi</taxon>
        <taxon>Dikarya</taxon>
        <taxon>Ascomycota</taxon>
        <taxon>Pezizomycotina</taxon>
        <taxon>Sordariomycetes</taxon>
        <taxon>Xylariomycetidae</taxon>
        <taxon>Xylariales</taxon>
        <taxon>Xylariaceae</taxon>
        <taxon>Anthostomella</taxon>
    </lineage>
</organism>
<name>A0AAI8VDV7_9PEZI</name>
<evidence type="ECO:0000313" key="3">
    <source>
        <dbReference type="Proteomes" id="UP001295740"/>
    </source>
</evidence>
<evidence type="ECO:0000256" key="1">
    <source>
        <dbReference type="SAM" id="MobiDB-lite"/>
    </source>
</evidence>
<feature type="compositionally biased region" description="Polar residues" evidence="1">
    <location>
        <begin position="141"/>
        <end position="155"/>
    </location>
</feature>
<feature type="compositionally biased region" description="Low complexity" evidence="1">
    <location>
        <begin position="184"/>
        <end position="193"/>
    </location>
</feature>
<accession>A0AAI8VDV7</accession>
<dbReference type="AlphaFoldDB" id="A0AAI8VDV7"/>